<dbReference type="Proteomes" id="UP000234681">
    <property type="component" value="Chromosome 5"/>
</dbReference>
<sequence>MAAVDDLQFEEFGDGATLLAANPDATTINIEDPSVSFKHQPRPPGSLGREEDEELLGTNDSDETEAYFFDAPEMDHLPAAITTPNQTVAAAKSS</sequence>
<name>A6JYR9_RAT</name>
<evidence type="ECO:0000313" key="4">
    <source>
        <dbReference type="RGD" id="735206"/>
    </source>
</evidence>
<reference evidence="2 3" key="1">
    <citation type="submission" date="2005-09" db="EMBL/GenBank/DDBJ databases">
        <authorList>
            <person name="Mural R.J."/>
            <person name="Li P.W."/>
            <person name="Adams M.D."/>
            <person name="Amanatides P.G."/>
            <person name="Baden-Tillson H."/>
            <person name="Barnstead M."/>
            <person name="Chin S.H."/>
            <person name="Dew I."/>
            <person name="Evans C.A."/>
            <person name="Ferriera S."/>
            <person name="Flanigan M."/>
            <person name="Fosler C."/>
            <person name="Glodek A."/>
            <person name="Gu Z."/>
            <person name="Holt R.A."/>
            <person name="Jennings D."/>
            <person name="Kraft C.L."/>
            <person name="Lu F."/>
            <person name="Nguyen T."/>
            <person name="Nusskern D.R."/>
            <person name="Pfannkoch C.M."/>
            <person name="Sitter C."/>
            <person name="Sutton G.G."/>
            <person name="Venter J.C."/>
            <person name="Wang Z."/>
            <person name="Woodage T."/>
            <person name="Zheng X.H."/>
            <person name="Zhong F."/>
        </authorList>
    </citation>
    <scope>NUCLEOTIDE SEQUENCE [LARGE SCALE GENOMIC DNA]</scope>
    <source>
        <strain>BN</strain>
        <strain evidence="3">Sprague-Dawley</strain>
    </source>
</reference>
<dbReference type="AlphaFoldDB" id="A6JYR9"/>
<evidence type="ECO:0000313" key="3">
    <source>
        <dbReference type="Proteomes" id="UP000234681"/>
    </source>
</evidence>
<dbReference type="EMBL" id="CH474008">
    <property type="protein sequence ID" value="EDL90436.1"/>
    <property type="molecule type" value="Genomic_DNA"/>
</dbReference>
<feature type="region of interest" description="Disordered" evidence="1">
    <location>
        <begin position="30"/>
        <end position="56"/>
    </location>
</feature>
<accession>A6JYR9</accession>
<evidence type="ECO:0000256" key="1">
    <source>
        <dbReference type="SAM" id="MobiDB-lite"/>
    </source>
</evidence>
<protein>
    <submittedName>
        <fullName evidence="2">Yip1 domain family, member 1, isoform CRA_d</fullName>
    </submittedName>
</protein>
<evidence type="ECO:0000313" key="2">
    <source>
        <dbReference type="EMBL" id="EDL90436.1"/>
    </source>
</evidence>
<proteinExistence type="predicted"/>
<organism evidence="2 3">
    <name type="scientific">Rattus norvegicus</name>
    <name type="common">Rat</name>
    <dbReference type="NCBI Taxonomy" id="10116"/>
    <lineage>
        <taxon>Eukaryota</taxon>
        <taxon>Metazoa</taxon>
        <taxon>Chordata</taxon>
        <taxon>Craniata</taxon>
        <taxon>Vertebrata</taxon>
        <taxon>Euteleostomi</taxon>
        <taxon>Mammalia</taxon>
        <taxon>Eutheria</taxon>
        <taxon>Euarchontoglires</taxon>
        <taxon>Glires</taxon>
        <taxon>Rodentia</taxon>
        <taxon>Myomorpha</taxon>
        <taxon>Muroidea</taxon>
        <taxon>Muridae</taxon>
        <taxon>Murinae</taxon>
        <taxon>Rattus</taxon>
    </lineage>
</organism>
<dbReference type="RGD" id="735206">
    <property type="gene designation" value="Yipf1"/>
</dbReference>
<gene>
    <name evidence="2 4" type="primary">Yipf1</name>
    <name evidence="2" type="ORF">rCG_50187</name>
</gene>